<organism evidence="1 2">
    <name type="scientific">Pangasius djambal</name>
    <dbReference type="NCBI Taxonomy" id="1691987"/>
    <lineage>
        <taxon>Eukaryota</taxon>
        <taxon>Metazoa</taxon>
        <taxon>Chordata</taxon>
        <taxon>Craniata</taxon>
        <taxon>Vertebrata</taxon>
        <taxon>Euteleostomi</taxon>
        <taxon>Actinopterygii</taxon>
        <taxon>Neopterygii</taxon>
        <taxon>Teleostei</taxon>
        <taxon>Ostariophysi</taxon>
        <taxon>Siluriformes</taxon>
        <taxon>Pangasiidae</taxon>
        <taxon>Pangasius</taxon>
    </lineage>
</organism>
<dbReference type="Proteomes" id="UP000830395">
    <property type="component" value="Chromosome 4"/>
</dbReference>
<dbReference type="EMBL" id="CM040978">
    <property type="protein sequence ID" value="MCJ8731112.1"/>
    <property type="molecule type" value="Genomic_DNA"/>
</dbReference>
<reference evidence="1" key="1">
    <citation type="submission" date="2020-02" db="EMBL/GenBank/DDBJ databases">
        <title>Genome sequencing of the panga catfish, Pangasius djambal.</title>
        <authorList>
            <person name="Wen M."/>
            <person name="Zahm M."/>
            <person name="Roques C."/>
            <person name="Cabau C."/>
            <person name="Klopp C."/>
            <person name="Donnadieu C."/>
            <person name="Jouanno E."/>
            <person name="Avarre J.-C."/>
            <person name="Campet M."/>
            <person name="Ha T."/>
            <person name="Dugue R."/>
            <person name="Lampietro C."/>
            <person name="Louis A."/>
            <person name="Herpin A."/>
            <person name="Echchiki A."/>
            <person name="Berthelot C."/>
            <person name="Parey E."/>
            <person name="Roest-Crollius H."/>
            <person name="Braasch I."/>
            <person name="Postlethwait J.H."/>
            <person name="Bobe J."/>
            <person name="Montfort J."/>
            <person name="Bouchez O."/>
            <person name="Begum T."/>
            <person name="Schartl M."/>
            <person name="Gustiano R."/>
            <person name="Guiguen Y."/>
        </authorList>
    </citation>
    <scope>NUCLEOTIDE SEQUENCE</scope>
    <source>
        <strain evidence="1">Pdj_M5554</strain>
    </source>
</reference>
<protein>
    <submittedName>
        <fullName evidence="1">Uncharacterized protein</fullName>
    </submittedName>
</protein>
<keyword evidence="2" id="KW-1185">Reference proteome</keyword>
<sequence>MAITHYTLVYGILMISVFLKSSAKPLTSLQLMEVMNTTAAGNYSELQMMNRTEVDMSVKKKIWSLLWKRRASSKRDTRKNCFGFKIDRISDLSGMGC</sequence>
<name>A0ACC5Y665_9TELE</name>
<proteinExistence type="predicted"/>
<comment type="caution">
    <text evidence="1">The sequence shown here is derived from an EMBL/GenBank/DDBJ whole genome shotgun (WGS) entry which is preliminary data.</text>
</comment>
<gene>
    <name evidence="1" type="ORF">PDJAM_G00195540</name>
</gene>
<evidence type="ECO:0000313" key="2">
    <source>
        <dbReference type="Proteomes" id="UP000830395"/>
    </source>
</evidence>
<evidence type="ECO:0000313" key="1">
    <source>
        <dbReference type="EMBL" id="MCJ8731112.1"/>
    </source>
</evidence>
<accession>A0ACC5Y665</accession>